<evidence type="ECO:0000313" key="6">
    <source>
        <dbReference type="Proteomes" id="UP001138989"/>
    </source>
</evidence>
<accession>A0A9X1SMA3</accession>
<dbReference type="InterPro" id="IPR002937">
    <property type="entry name" value="Amino_oxidase"/>
</dbReference>
<comment type="subunit">
    <text evidence="2">Interacts with COX5B; this interaction may contribute to localize PYROXD2 to the inner face of the inner mitochondrial membrane.</text>
</comment>
<evidence type="ECO:0000256" key="2">
    <source>
        <dbReference type="ARBA" id="ARBA00038825"/>
    </source>
</evidence>
<keyword evidence="6" id="KW-1185">Reference proteome</keyword>
<dbReference type="InterPro" id="IPR036188">
    <property type="entry name" value="FAD/NAD-bd_sf"/>
</dbReference>
<proteinExistence type="predicted"/>
<feature type="domain" description="Amine oxidase" evidence="4">
    <location>
        <begin position="19"/>
        <end position="299"/>
    </location>
</feature>
<evidence type="ECO:0000259" key="4">
    <source>
        <dbReference type="Pfam" id="PF01593"/>
    </source>
</evidence>
<dbReference type="SUPFAM" id="SSF51905">
    <property type="entry name" value="FAD/NAD(P)-binding domain"/>
    <property type="match status" value="1"/>
</dbReference>
<dbReference type="AlphaFoldDB" id="A0A9X1SMA3"/>
<sequence length="533" mass="56698">MNNKNTDFDVIIVGGGTNGLSAGCYLGLEGKKVLVLEALDKVGGMASSGYLIPEAPQHLVHPCALDMMSMRVHAHVPKELNLERHGFRSIELTPGYVYLHPDGTSLIFWRDRNRTAAEIRRYSEADAAAFLKFMDVIDMFLDIALPMMRADPAELNLGAKFKVIGSALKNRKLKPELMALMTGSAHQAARERFEHPVTISAMCALTGLAGDISADGGGIYYALLGFLHRFGVGRVMGGMQKLSNAMQARLEELGGQVLVSASVAEIVSAGGRVKGVRLVDGREFTGRAVIAGCHPKVALEMVSTGEIPSYLLTRIAMAPANAKGSGPLKVDVALSGQISVPRYEAARGDGVDLRNTCLLIGTEEAVLENFAASIRGEVPTLPYITMAAPSAADPSQAPAGQDVLYIYPPVMPVNPVEGWDAIRERVADQIIDQASEYVEGLKGNIIGRRIEAAPDFTARLNTVNGCVVHIDTTTLRSSTMRPAHGLGGNTLPVEGLYLGSAGIHPGGGVNGMAGRLAAKRVARYLAKVSKYGS</sequence>
<comment type="caution">
    <text evidence="5">The sequence shown here is derived from an EMBL/GenBank/DDBJ whole genome shotgun (WGS) entry which is preliminary data.</text>
</comment>
<evidence type="ECO:0000256" key="1">
    <source>
        <dbReference type="ARBA" id="ARBA00037217"/>
    </source>
</evidence>
<evidence type="ECO:0000313" key="5">
    <source>
        <dbReference type="EMBL" id="MCD1606460.1"/>
    </source>
</evidence>
<dbReference type="PANTHER" id="PTHR10668">
    <property type="entry name" value="PHYTOENE DEHYDROGENASE"/>
    <property type="match status" value="1"/>
</dbReference>
<dbReference type="Pfam" id="PF01593">
    <property type="entry name" value="Amino_oxidase"/>
    <property type="match status" value="1"/>
</dbReference>
<dbReference type="GO" id="GO:0016491">
    <property type="term" value="F:oxidoreductase activity"/>
    <property type="evidence" value="ECO:0007669"/>
    <property type="project" value="InterPro"/>
</dbReference>
<dbReference type="RefSeq" id="WP_042928767.1">
    <property type="nucleotide sequence ID" value="NZ_DAMBQT010000094.1"/>
</dbReference>
<protein>
    <recommendedName>
        <fullName evidence="3">Pyridine nucleotide-disulfide oxidoreductase domain-containing protein 2</fullName>
    </recommendedName>
</protein>
<dbReference type="PROSITE" id="PS51257">
    <property type="entry name" value="PROKAR_LIPOPROTEIN"/>
    <property type="match status" value="1"/>
</dbReference>
<gene>
    <name evidence="5" type="ORF">K7H17_01075</name>
</gene>
<reference evidence="5" key="1">
    <citation type="submission" date="2021-08" db="EMBL/GenBank/DDBJ databases">
        <title>Isolation and characterization of neutrophilic mixotrophic iron-oxidizing bacteria from deep-sea hydrothermal vents.</title>
        <authorList>
            <person name="He Y."/>
        </authorList>
    </citation>
    <scope>NUCLEOTIDE SEQUENCE</scope>
    <source>
        <strain evidence="5">IOP_13</strain>
    </source>
</reference>
<dbReference type="Proteomes" id="UP001138989">
    <property type="component" value="Unassembled WGS sequence"/>
</dbReference>
<organism evidence="5 6">
    <name type="scientific">Stutzerimonas kunmingensis</name>
    <dbReference type="NCBI Taxonomy" id="1211807"/>
    <lineage>
        <taxon>Bacteria</taxon>
        <taxon>Pseudomonadati</taxon>
        <taxon>Pseudomonadota</taxon>
        <taxon>Gammaproteobacteria</taxon>
        <taxon>Pseudomonadales</taxon>
        <taxon>Pseudomonadaceae</taxon>
        <taxon>Stutzerimonas</taxon>
    </lineage>
</organism>
<dbReference type="PANTHER" id="PTHR10668:SF103">
    <property type="entry name" value="PYRIDINE NUCLEOTIDE-DISULFIDE OXIDOREDUCTASE DOMAIN-CONTAINING PROTEIN 2"/>
    <property type="match status" value="1"/>
</dbReference>
<comment type="function">
    <text evidence="1">Probable oxidoreductase that may play a role as regulator of mitochondrial function.</text>
</comment>
<dbReference type="Gene3D" id="3.50.50.60">
    <property type="entry name" value="FAD/NAD(P)-binding domain"/>
    <property type="match status" value="2"/>
</dbReference>
<name>A0A9X1SMA3_9GAMM</name>
<evidence type="ECO:0000256" key="3">
    <source>
        <dbReference type="ARBA" id="ARBA00040298"/>
    </source>
</evidence>
<dbReference type="EMBL" id="JAINWF010000001">
    <property type="protein sequence ID" value="MCD1606460.1"/>
    <property type="molecule type" value="Genomic_DNA"/>
</dbReference>